<dbReference type="GO" id="GO:0008195">
    <property type="term" value="F:phosphatidate phosphatase activity"/>
    <property type="evidence" value="ECO:0007669"/>
    <property type="project" value="TreeGrafter"/>
</dbReference>
<comment type="similarity">
    <text evidence="1">Belongs to the lipin family.</text>
</comment>
<dbReference type="Proteomes" id="UP000187013">
    <property type="component" value="Unassembled WGS sequence"/>
</dbReference>
<reference evidence="6 7" key="1">
    <citation type="submission" date="2016-08" db="EMBL/GenBank/DDBJ databases">
        <title>Draft genome sequence of allopolyploid Zygosaccharomyces rouxii.</title>
        <authorList>
            <person name="Watanabe J."/>
            <person name="Uehara K."/>
            <person name="Mogi Y."/>
            <person name="Tsukioka Y."/>
        </authorList>
    </citation>
    <scope>NUCLEOTIDE SEQUENCE [LARGE SCALE GENOMIC DNA]</scope>
    <source>
        <strain evidence="6 7">NBRC 110957</strain>
    </source>
</reference>
<sequence length="837" mass="93028">MQYVERAIGSVSKTWSSINPATLSGGIDVIVVEHPDGTLACSPFHVRFGKFQILKPSQKKVEVIVNGKSTNIPMKLGDSGEAYFVFETSTNVQGIPEELLSSPVMSAMSSPPQSPRQDGQTKEGDKSEEGAEGPKKLEEPDFLDINDSESGTDTSNDAASPLPTVSRTKTFQEKLNRRLTQIHIPSKLDNNGDLLLDIEGYKPNKDKVHDTDNQLKQLLKDELGNDLDISGFVKEDSNGNIRIVNPFEDHHHHHYPVSPPDSPPMTANEPGLNIDYSGDSSTLSGYTSTNTEADTNTNTNTDSKGSSSSSDGKFFIKTLRLSSEQLKCLDLTYGENELTFSVDQGRALVSSKLFVWRWNVPIVISDIDGTITKSDALGHVMTMFGKDWTHIGVAKLFSEIAKNGYNIMYLTARSTGQADSTRSYLRSIIQNGNRLPVGPVILSPDRTIAALRREVILKKPEVFKIACLNDMRSLYFDRHGHFKGEAEERRNGRENEEQALEEEQMSLEEMEERPTPFFAGFGNRITDALSYRTVGIPSSRIFTINPDGEVHMELLELAGYRSSYVFINELVDHFFPPVNNDDDDRSIRSAGPGSPINRSIDADANIESNVYLRSKQEEKFTDVNFWREPIPDLEELTDISYSDDEDGGSKDTKGDNNNSNDDRSSMLDKQLSHDHPVLSSPISFKKGLTKQRSPSAEPGRNIKGTSLFHPASLDHIENENHYSPHPQLNTPGRGKHRLPTREEIGQQIYLELGSPLRQPQLLESTSEDVLGSPASEISKLNISENEAPGSVPKGNEDGKDAGLSEEYDQDGDNEDDEDDEDEDEDEDDDEFDEDEFT</sequence>
<dbReference type="InterPro" id="IPR036412">
    <property type="entry name" value="HAD-like_sf"/>
</dbReference>
<dbReference type="AlphaFoldDB" id="A0A1Q3A7Q5"/>
<evidence type="ECO:0000259" key="5">
    <source>
        <dbReference type="SMART" id="SM00775"/>
    </source>
</evidence>
<dbReference type="OrthoDB" id="4567at2759"/>
<proteinExistence type="inferred from homology"/>
<dbReference type="InterPro" id="IPR007651">
    <property type="entry name" value="Lipin_N"/>
</dbReference>
<evidence type="ECO:0000256" key="4">
    <source>
        <dbReference type="SAM" id="MobiDB-lite"/>
    </source>
</evidence>
<dbReference type="PANTHER" id="PTHR12181:SF12">
    <property type="entry name" value="PHOSPHATIDATE PHOSPHATASE"/>
    <property type="match status" value="1"/>
</dbReference>
<dbReference type="GO" id="GO:0019432">
    <property type="term" value="P:triglyceride biosynthetic process"/>
    <property type="evidence" value="ECO:0007669"/>
    <property type="project" value="TreeGrafter"/>
</dbReference>
<dbReference type="SMART" id="SM00775">
    <property type="entry name" value="LNS2"/>
    <property type="match status" value="1"/>
</dbReference>
<keyword evidence="2" id="KW-0597">Phosphoprotein</keyword>
<comment type="caution">
    <text evidence="6">The sequence shown here is derived from an EMBL/GenBank/DDBJ whole genome shotgun (WGS) entry which is preliminary data.</text>
</comment>
<feature type="region of interest" description="Disordered" evidence="4">
    <location>
        <begin position="250"/>
        <end position="310"/>
    </location>
</feature>
<evidence type="ECO:0000313" key="7">
    <source>
        <dbReference type="Proteomes" id="UP000187013"/>
    </source>
</evidence>
<feature type="compositionally biased region" description="Basic and acidic residues" evidence="4">
    <location>
        <begin position="119"/>
        <end position="139"/>
    </location>
</feature>
<dbReference type="InterPro" id="IPR057124">
    <property type="entry name" value="Ned1-like_M"/>
</dbReference>
<feature type="compositionally biased region" description="Low complexity" evidence="4">
    <location>
        <begin position="287"/>
        <end position="310"/>
    </location>
</feature>
<dbReference type="Gene3D" id="3.40.50.1000">
    <property type="entry name" value="HAD superfamily/HAD-like"/>
    <property type="match status" value="1"/>
</dbReference>
<dbReference type="GO" id="GO:0009062">
    <property type="term" value="P:fatty acid catabolic process"/>
    <property type="evidence" value="ECO:0007669"/>
    <property type="project" value="TreeGrafter"/>
</dbReference>
<dbReference type="InterPro" id="IPR013209">
    <property type="entry name" value="LNS2"/>
</dbReference>
<feature type="compositionally biased region" description="Basic and acidic residues" evidence="4">
    <location>
        <begin position="712"/>
        <end position="722"/>
    </location>
</feature>
<dbReference type="EMBL" id="BDGX01000032">
    <property type="protein sequence ID" value="GAV51755.1"/>
    <property type="molecule type" value="Genomic_DNA"/>
</dbReference>
<dbReference type="Pfam" id="PF04571">
    <property type="entry name" value="Lipin_N"/>
    <property type="match status" value="1"/>
</dbReference>
<dbReference type="Pfam" id="PF08235">
    <property type="entry name" value="LNS2"/>
    <property type="match status" value="1"/>
</dbReference>
<dbReference type="SUPFAM" id="SSF56784">
    <property type="entry name" value="HAD-like"/>
    <property type="match status" value="1"/>
</dbReference>
<keyword evidence="3" id="KW-0175">Coiled coil</keyword>
<protein>
    <recommendedName>
        <fullName evidence="5">LNS2/PITP domain-containing protein</fullName>
    </recommendedName>
</protein>
<feature type="compositionally biased region" description="Acidic residues" evidence="4">
    <location>
        <begin position="636"/>
        <end position="646"/>
    </location>
</feature>
<dbReference type="InterPro" id="IPR031315">
    <property type="entry name" value="LNS2/PITP"/>
</dbReference>
<evidence type="ECO:0000256" key="1">
    <source>
        <dbReference type="ARBA" id="ARBA00005476"/>
    </source>
</evidence>
<feature type="region of interest" description="Disordered" evidence="4">
    <location>
        <begin position="764"/>
        <end position="837"/>
    </location>
</feature>
<dbReference type="FunFam" id="3.40.50.1000:FF:000063">
    <property type="entry name" value="Nuclear elongation and deformation protein"/>
    <property type="match status" value="1"/>
</dbReference>
<dbReference type="InterPro" id="IPR026058">
    <property type="entry name" value="LIPIN"/>
</dbReference>
<feature type="compositionally biased region" description="Polar residues" evidence="4">
    <location>
        <begin position="148"/>
        <end position="168"/>
    </location>
</feature>
<dbReference type="InterPro" id="IPR023214">
    <property type="entry name" value="HAD_sf"/>
</dbReference>
<feature type="region of interest" description="Disordered" evidence="4">
    <location>
        <begin position="636"/>
        <end position="737"/>
    </location>
</feature>
<feature type="region of interest" description="Disordered" evidence="4">
    <location>
        <begin position="577"/>
        <end position="601"/>
    </location>
</feature>
<feature type="region of interest" description="Disordered" evidence="4">
    <location>
        <begin position="104"/>
        <end position="168"/>
    </location>
</feature>
<name>A0A1Q3A7Q5_ZYGRO</name>
<dbReference type="GO" id="GO:0005634">
    <property type="term" value="C:nucleus"/>
    <property type="evidence" value="ECO:0007669"/>
    <property type="project" value="TreeGrafter"/>
</dbReference>
<gene>
    <name evidence="6" type="ORF">ZYGR_0AF02260</name>
</gene>
<feature type="coiled-coil region" evidence="3">
    <location>
        <begin position="483"/>
        <end position="513"/>
    </location>
</feature>
<dbReference type="Pfam" id="PF24565">
    <property type="entry name" value="Ned1_M"/>
    <property type="match status" value="1"/>
</dbReference>
<accession>A0A1Q3A7Q5</accession>
<feature type="domain" description="LNS2/PITP" evidence="5">
    <location>
        <begin position="362"/>
        <end position="553"/>
    </location>
</feature>
<dbReference type="PANTHER" id="PTHR12181">
    <property type="entry name" value="LIPIN"/>
    <property type="match status" value="1"/>
</dbReference>
<organism evidence="6 7">
    <name type="scientific">Zygosaccharomyces rouxii</name>
    <dbReference type="NCBI Taxonomy" id="4956"/>
    <lineage>
        <taxon>Eukaryota</taxon>
        <taxon>Fungi</taxon>
        <taxon>Dikarya</taxon>
        <taxon>Ascomycota</taxon>
        <taxon>Saccharomycotina</taxon>
        <taxon>Saccharomycetes</taxon>
        <taxon>Saccharomycetales</taxon>
        <taxon>Saccharomycetaceae</taxon>
        <taxon>Zygosaccharomyces</taxon>
    </lineage>
</organism>
<feature type="compositionally biased region" description="Acidic residues" evidence="4">
    <location>
        <begin position="803"/>
        <end position="837"/>
    </location>
</feature>
<evidence type="ECO:0000313" key="6">
    <source>
        <dbReference type="EMBL" id="GAV51755.1"/>
    </source>
</evidence>
<evidence type="ECO:0000256" key="3">
    <source>
        <dbReference type="SAM" id="Coils"/>
    </source>
</evidence>
<feature type="compositionally biased region" description="Basic and acidic residues" evidence="4">
    <location>
        <begin position="647"/>
        <end position="676"/>
    </location>
</feature>
<evidence type="ECO:0000256" key="2">
    <source>
        <dbReference type="ARBA" id="ARBA00022553"/>
    </source>
</evidence>